<evidence type="ECO:0000313" key="3">
    <source>
        <dbReference type="Proteomes" id="UP001562425"/>
    </source>
</evidence>
<gene>
    <name evidence="2" type="ORF">pipiens_002625</name>
</gene>
<dbReference type="PROSITE" id="PS51257">
    <property type="entry name" value="PROKAR_LIPOPROTEIN"/>
    <property type="match status" value="1"/>
</dbReference>
<protein>
    <submittedName>
        <fullName evidence="2">Uncharacterized protein</fullName>
    </submittedName>
</protein>
<keyword evidence="1" id="KW-0732">Signal</keyword>
<sequence length="155" mass="16987">MKRFVCCTIVSVALACLLFGLDPTNATTEDSQRVTTVQFRSKADYLELCTGYQVFPNLFVTEARCLTGQNGKINDFNEVDFTEDGLQTVEFFPMRRSEMNSSVDSVLFLKSLVRFARDDEEAGAGVTDKPVNKTSGAGTLLGNGFMIATVLMLGV</sequence>
<name>A0ABD1DAN0_CULPP</name>
<comment type="caution">
    <text evidence="2">The sequence shown here is derived from an EMBL/GenBank/DDBJ whole genome shotgun (WGS) entry which is preliminary data.</text>
</comment>
<dbReference type="EMBL" id="JBEHCU010006603">
    <property type="protein sequence ID" value="KAL1396715.1"/>
    <property type="molecule type" value="Genomic_DNA"/>
</dbReference>
<reference evidence="2 3" key="1">
    <citation type="submission" date="2024-05" db="EMBL/GenBank/DDBJ databases">
        <title>Culex pipiens pipiens assembly and annotation.</title>
        <authorList>
            <person name="Alout H."/>
            <person name="Durand T."/>
        </authorList>
    </citation>
    <scope>NUCLEOTIDE SEQUENCE [LARGE SCALE GENOMIC DNA]</scope>
    <source>
        <strain evidence="2">HA-2024</strain>
        <tissue evidence="2">Whole body</tissue>
    </source>
</reference>
<keyword evidence="3" id="KW-1185">Reference proteome</keyword>
<feature type="signal peptide" evidence="1">
    <location>
        <begin position="1"/>
        <end position="26"/>
    </location>
</feature>
<evidence type="ECO:0000313" key="2">
    <source>
        <dbReference type="EMBL" id="KAL1396715.1"/>
    </source>
</evidence>
<accession>A0ABD1DAN0</accession>
<dbReference type="AlphaFoldDB" id="A0ABD1DAN0"/>
<evidence type="ECO:0000256" key="1">
    <source>
        <dbReference type="SAM" id="SignalP"/>
    </source>
</evidence>
<proteinExistence type="predicted"/>
<organism evidence="2 3">
    <name type="scientific">Culex pipiens pipiens</name>
    <name type="common">Northern house mosquito</name>
    <dbReference type="NCBI Taxonomy" id="38569"/>
    <lineage>
        <taxon>Eukaryota</taxon>
        <taxon>Metazoa</taxon>
        <taxon>Ecdysozoa</taxon>
        <taxon>Arthropoda</taxon>
        <taxon>Hexapoda</taxon>
        <taxon>Insecta</taxon>
        <taxon>Pterygota</taxon>
        <taxon>Neoptera</taxon>
        <taxon>Endopterygota</taxon>
        <taxon>Diptera</taxon>
        <taxon>Nematocera</taxon>
        <taxon>Culicoidea</taxon>
        <taxon>Culicidae</taxon>
        <taxon>Culicinae</taxon>
        <taxon>Culicini</taxon>
        <taxon>Culex</taxon>
        <taxon>Culex</taxon>
    </lineage>
</organism>
<dbReference type="Proteomes" id="UP001562425">
    <property type="component" value="Unassembled WGS sequence"/>
</dbReference>
<feature type="chain" id="PRO_5044869404" evidence="1">
    <location>
        <begin position="27"/>
        <end position="155"/>
    </location>
</feature>